<feature type="region of interest" description="Disordered" evidence="1">
    <location>
        <begin position="88"/>
        <end position="164"/>
    </location>
</feature>
<name>A0A4R0RHI4_9APHY</name>
<feature type="compositionally biased region" description="Pro residues" evidence="1">
    <location>
        <begin position="103"/>
        <end position="133"/>
    </location>
</feature>
<reference evidence="2 3" key="1">
    <citation type="submission" date="2018-11" db="EMBL/GenBank/DDBJ databases">
        <title>Genome assembly of Steccherinum ochraceum LE-BIN_3174, the white-rot fungus of the Steccherinaceae family (The Residual Polyporoid clade, Polyporales, Basidiomycota).</title>
        <authorList>
            <person name="Fedorova T.V."/>
            <person name="Glazunova O.A."/>
            <person name="Landesman E.O."/>
            <person name="Moiseenko K.V."/>
            <person name="Psurtseva N.V."/>
            <person name="Savinova O.S."/>
            <person name="Shakhova N.V."/>
            <person name="Tyazhelova T.V."/>
            <person name="Vasina D.V."/>
        </authorList>
    </citation>
    <scope>NUCLEOTIDE SEQUENCE [LARGE SCALE GENOMIC DNA]</scope>
    <source>
        <strain evidence="2 3">LE-BIN_3174</strain>
    </source>
</reference>
<proteinExistence type="predicted"/>
<sequence>MALREADSMQDSVTLHLGDFTHIITMRFSTVLATVLAVAVSSAAAAPFSTHQARGYSGKALVARDDYLVLRDILQAVHARELSALDARAFGTSSDFVKRKQEPPPPREPTPPPPSPPREPTPPPPREPTPPPPEPEERPADFGNIPPAGQGSGAGGSRFRENFD</sequence>
<keyword evidence="3" id="KW-1185">Reference proteome</keyword>
<dbReference type="AlphaFoldDB" id="A0A4R0RHI4"/>
<comment type="caution">
    <text evidence="2">The sequence shown here is derived from an EMBL/GenBank/DDBJ whole genome shotgun (WGS) entry which is preliminary data.</text>
</comment>
<organism evidence="2 3">
    <name type="scientific">Steccherinum ochraceum</name>
    <dbReference type="NCBI Taxonomy" id="92696"/>
    <lineage>
        <taxon>Eukaryota</taxon>
        <taxon>Fungi</taxon>
        <taxon>Dikarya</taxon>
        <taxon>Basidiomycota</taxon>
        <taxon>Agaricomycotina</taxon>
        <taxon>Agaricomycetes</taxon>
        <taxon>Polyporales</taxon>
        <taxon>Steccherinaceae</taxon>
        <taxon>Steccherinum</taxon>
    </lineage>
</organism>
<evidence type="ECO:0000313" key="3">
    <source>
        <dbReference type="Proteomes" id="UP000292702"/>
    </source>
</evidence>
<dbReference type="Proteomes" id="UP000292702">
    <property type="component" value="Unassembled WGS sequence"/>
</dbReference>
<accession>A0A4R0RHI4</accession>
<dbReference type="EMBL" id="RWJN01000080">
    <property type="protein sequence ID" value="TCD67960.1"/>
    <property type="molecule type" value="Genomic_DNA"/>
</dbReference>
<evidence type="ECO:0000313" key="2">
    <source>
        <dbReference type="EMBL" id="TCD67960.1"/>
    </source>
</evidence>
<protein>
    <submittedName>
        <fullName evidence="2">Uncharacterized protein</fullName>
    </submittedName>
</protein>
<evidence type="ECO:0000256" key="1">
    <source>
        <dbReference type="SAM" id="MobiDB-lite"/>
    </source>
</evidence>
<gene>
    <name evidence="2" type="ORF">EIP91_011761</name>
</gene>